<dbReference type="Gene3D" id="3.40.190.10">
    <property type="entry name" value="Periplasmic binding protein-like II"/>
    <property type="match status" value="2"/>
</dbReference>
<protein>
    <submittedName>
        <fullName evidence="2">ABC transporter substrate-binding protein</fullName>
    </submittedName>
</protein>
<keyword evidence="1" id="KW-0732">Signal</keyword>
<sequence>MMNCLKLFFCCTFLCLAAAGVAAEKDDLTSIVIVTGNYPPAINEADEDKGYVSRLVADAFALEGIKTKFIFVPWARGLRMTRLGHEACIMYYGKTPDRIKDFIFSEPLFAEEWLFFHLKKTPVEWQTLTDLSRYIIGATLSYTYSEEFHRLADQQALSVHWVARDKQNWQMLMAGRIDIFPNVKTGWYQLRQLYSEAAIKQVTTHPKPLKSQLNYLLCSKEHPNAEYFRDKFNQGFTKLKKLRQISYYIPDSNGEKWPVESN</sequence>
<dbReference type="EMBL" id="BDQM01000009">
    <property type="protein sequence ID" value="GAW95957.1"/>
    <property type="molecule type" value="Genomic_DNA"/>
</dbReference>
<reference evidence="2 3" key="1">
    <citation type="submission" date="2017-06" db="EMBL/GenBank/DDBJ databases">
        <title>Whole Genome Sequences of Colwellia marinimaniae MTCD1.</title>
        <authorList>
            <person name="Kusumoto H."/>
            <person name="Inoue M."/>
            <person name="Tanikawa K."/>
            <person name="Maeji H."/>
            <person name="Cameron J.H."/>
            <person name="Bartlett D.H."/>
        </authorList>
    </citation>
    <scope>NUCLEOTIDE SEQUENCE [LARGE SCALE GENOMIC DNA]</scope>
    <source>
        <strain evidence="2 3">MTCD1</strain>
    </source>
</reference>
<evidence type="ECO:0000313" key="3">
    <source>
        <dbReference type="Proteomes" id="UP000197068"/>
    </source>
</evidence>
<dbReference type="Proteomes" id="UP000197068">
    <property type="component" value="Unassembled WGS sequence"/>
</dbReference>
<feature type="chain" id="PRO_5047006293" evidence="1">
    <location>
        <begin position="23"/>
        <end position="262"/>
    </location>
</feature>
<evidence type="ECO:0000256" key="1">
    <source>
        <dbReference type="SAM" id="SignalP"/>
    </source>
</evidence>
<accession>A0ABQ0MUD2</accession>
<keyword evidence="3" id="KW-1185">Reference proteome</keyword>
<dbReference type="SUPFAM" id="SSF53850">
    <property type="entry name" value="Periplasmic binding protein-like II"/>
    <property type="match status" value="1"/>
</dbReference>
<name>A0ABQ0MUD2_9GAMM</name>
<proteinExistence type="predicted"/>
<organism evidence="2 3">
    <name type="scientific">Colwellia marinimaniae</name>
    <dbReference type="NCBI Taxonomy" id="1513592"/>
    <lineage>
        <taxon>Bacteria</taxon>
        <taxon>Pseudomonadati</taxon>
        <taxon>Pseudomonadota</taxon>
        <taxon>Gammaproteobacteria</taxon>
        <taxon>Alteromonadales</taxon>
        <taxon>Colwelliaceae</taxon>
        <taxon>Colwellia</taxon>
    </lineage>
</organism>
<gene>
    <name evidence="2" type="ORF">MTCD1_01563</name>
</gene>
<feature type="signal peptide" evidence="1">
    <location>
        <begin position="1"/>
        <end position="22"/>
    </location>
</feature>
<dbReference type="PANTHER" id="PTHR38834:SF3">
    <property type="entry name" value="SOLUTE-BINDING PROTEIN FAMILY 3_N-TERMINAL DOMAIN-CONTAINING PROTEIN"/>
    <property type="match status" value="1"/>
</dbReference>
<dbReference type="PANTHER" id="PTHR38834">
    <property type="entry name" value="PERIPLASMIC SUBSTRATE BINDING PROTEIN FAMILY 3"/>
    <property type="match status" value="1"/>
</dbReference>
<dbReference type="RefSeq" id="WP_082606564.1">
    <property type="nucleotide sequence ID" value="NZ_BDQM01000009.1"/>
</dbReference>
<comment type="caution">
    <text evidence="2">The sequence shown here is derived from an EMBL/GenBank/DDBJ whole genome shotgun (WGS) entry which is preliminary data.</text>
</comment>
<evidence type="ECO:0000313" key="2">
    <source>
        <dbReference type="EMBL" id="GAW95957.1"/>
    </source>
</evidence>